<dbReference type="GO" id="GO:0005886">
    <property type="term" value="C:plasma membrane"/>
    <property type="evidence" value="ECO:0007669"/>
    <property type="project" value="UniProtKB-SubCell"/>
</dbReference>
<sequence length="481" mass="53783">MRKLTHILLLGLFVGGLFFSGCKSLKAPEQLPTFAPTPDSFNGAAHSSNAADIHWKSYFSDPNLVSLIDTALANNFDIRIALQRIETNKAQAERAKGLTLPFVTGAGTVGQRRFGKYTMDGIGNYDTNFSNNISENQRIPEHLPDFNVGLQSSWELDIWGKLRARKEAALARYLASVEGRNFVITNLISDIASLYYELMALDRELDLLKETITLQENELNIIKIQKDAGRSNELAVKQFEAQLLSTQGLEAEILQRVREAENRINFLLGRYPNPIIRSRNLFMTGLPNQIKAGVPADLLKNRPDVKQAELELAAAKAEVFISKAAFYPSLNITGALGLQSFNPQFLISPQSIAYNLIGGLAVPLFNKTALKAELKMARAAQVEAVYNYQRSILNGYFEVYNQLVLINNLEKIYDFKRAEVDVLNTSIQTASDLFSTGRASYLEVIFNRKSALQSRIDLIDVRKRQYFAVIGIYRSLGGGWK</sequence>
<dbReference type="Pfam" id="PF02321">
    <property type="entry name" value="OEP"/>
    <property type="match status" value="2"/>
</dbReference>
<comment type="similarity">
    <text evidence="1 2">Belongs to the outer membrane factor (OMF) (TC 1.B.17) family.</text>
</comment>
<evidence type="ECO:0000256" key="3">
    <source>
        <dbReference type="SAM" id="Coils"/>
    </source>
</evidence>
<evidence type="ECO:0000313" key="4">
    <source>
        <dbReference type="EMBL" id="MBB3838133.1"/>
    </source>
</evidence>
<dbReference type="InterPro" id="IPR010131">
    <property type="entry name" value="MdtP/NodT-like"/>
</dbReference>
<organism evidence="4 5">
    <name type="scientific">Runella defluvii</name>
    <dbReference type="NCBI Taxonomy" id="370973"/>
    <lineage>
        <taxon>Bacteria</taxon>
        <taxon>Pseudomonadati</taxon>
        <taxon>Bacteroidota</taxon>
        <taxon>Cytophagia</taxon>
        <taxon>Cytophagales</taxon>
        <taxon>Spirosomataceae</taxon>
        <taxon>Runella</taxon>
    </lineage>
</organism>
<keyword evidence="2" id="KW-0472">Membrane</keyword>
<dbReference type="InterPro" id="IPR003423">
    <property type="entry name" value="OMP_efflux"/>
</dbReference>
<feature type="coiled-coil region" evidence="3">
    <location>
        <begin position="198"/>
        <end position="225"/>
    </location>
</feature>
<protein>
    <submittedName>
        <fullName evidence="4">NodT family efflux transporter outer membrane factor (OMF) lipoprotein</fullName>
    </submittedName>
</protein>
<dbReference type="Gene3D" id="2.20.200.10">
    <property type="entry name" value="Outer membrane efflux proteins (OEP)"/>
    <property type="match status" value="1"/>
</dbReference>
<keyword evidence="2 4" id="KW-0449">Lipoprotein</keyword>
<dbReference type="PANTHER" id="PTHR30203:SF30">
    <property type="entry name" value="OUTER MEMBRANE PROTEIN-RELATED"/>
    <property type="match status" value="1"/>
</dbReference>
<dbReference type="Proteomes" id="UP000541352">
    <property type="component" value="Unassembled WGS sequence"/>
</dbReference>
<dbReference type="PROSITE" id="PS51257">
    <property type="entry name" value="PROKAR_LIPOPROTEIN"/>
    <property type="match status" value="1"/>
</dbReference>
<evidence type="ECO:0000313" key="5">
    <source>
        <dbReference type="Proteomes" id="UP000541352"/>
    </source>
</evidence>
<reference evidence="4 5" key="1">
    <citation type="submission" date="2020-08" db="EMBL/GenBank/DDBJ databases">
        <title>Genomic Encyclopedia of Type Strains, Phase IV (KMG-IV): sequencing the most valuable type-strain genomes for metagenomic binning, comparative biology and taxonomic classification.</title>
        <authorList>
            <person name="Goeker M."/>
        </authorList>
    </citation>
    <scope>NUCLEOTIDE SEQUENCE [LARGE SCALE GENOMIC DNA]</scope>
    <source>
        <strain evidence="4 5">DSM 17976</strain>
    </source>
</reference>
<keyword evidence="2" id="KW-0812">Transmembrane</keyword>
<keyword evidence="2" id="KW-1134">Transmembrane beta strand</keyword>
<evidence type="ECO:0000256" key="2">
    <source>
        <dbReference type="RuleBase" id="RU362097"/>
    </source>
</evidence>
<dbReference type="GO" id="GO:0015562">
    <property type="term" value="F:efflux transmembrane transporter activity"/>
    <property type="evidence" value="ECO:0007669"/>
    <property type="project" value="InterPro"/>
</dbReference>
<keyword evidence="3" id="KW-0175">Coiled coil</keyword>
<evidence type="ECO:0000256" key="1">
    <source>
        <dbReference type="ARBA" id="ARBA00007613"/>
    </source>
</evidence>
<dbReference type="RefSeq" id="WP_183973296.1">
    <property type="nucleotide sequence ID" value="NZ_JACIBY010000004.1"/>
</dbReference>
<comment type="subcellular location">
    <subcellularLocation>
        <location evidence="2">Cell membrane</location>
        <topology evidence="2">Lipid-anchor</topology>
    </subcellularLocation>
</comment>
<name>A0A7W5ZJS0_9BACT</name>
<accession>A0A7W5ZJS0</accession>
<keyword evidence="5" id="KW-1185">Reference proteome</keyword>
<dbReference type="AlphaFoldDB" id="A0A7W5ZJS0"/>
<dbReference type="EMBL" id="JACIBY010000004">
    <property type="protein sequence ID" value="MBB3838133.1"/>
    <property type="molecule type" value="Genomic_DNA"/>
</dbReference>
<dbReference type="SUPFAM" id="SSF56954">
    <property type="entry name" value="Outer membrane efflux proteins (OEP)"/>
    <property type="match status" value="1"/>
</dbReference>
<dbReference type="Gene3D" id="1.20.1600.10">
    <property type="entry name" value="Outer membrane efflux proteins (OEP)"/>
    <property type="match status" value="1"/>
</dbReference>
<comment type="caution">
    <text evidence="4">The sequence shown here is derived from an EMBL/GenBank/DDBJ whole genome shotgun (WGS) entry which is preliminary data.</text>
</comment>
<dbReference type="PANTHER" id="PTHR30203">
    <property type="entry name" value="OUTER MEMBRANE CATION EFFLUX PROTEIN"/>
    <property type="match status" value="1"/>
</dbReference>
<dbReference type="NCBIfam" id="TIGR01845">
    <property type="entry name" value="outer_NodT"/>
    <property type="match status" value="1"/>
</dbReference>
<keyword evidence="2" id="KW-0564">Palmitate</keyword>
<proteinExistence type="inferred from homology"/>
<gene>
    <name evidence="4" type="ORF">FHS57_002138</name>
</gene>